<reference evidence="2" key="1">
    <citation type="submission" date="2016-11" db="EMBL/GenBank/DDBJ databases">
        <authorList>
            <person name="Varghese N."/>
            <person name="Submissions S."/>
        </authorList>
    </citation>
    <scope>NUCLEOTIDE SEQUENCE [LARGE SCALE GENOMIC DNA]</scope>
    <source>
        <strain evidence="2">DSM 19741</strain>
    </source>
</reference>
<gene>
    <name evidence="1" type="ORF">SAMN05444396_102270</name>
</gene>
<dbReference type="EMBL" id="FQWE01000002">
    <property type="protein sequence ID" value="SHF88919.1"/>
    <property type="molecule type" value="Genomic_DNA"/>
</dbReference>
<evidence type="ECO:0000313" key="2">
    <source>
        <dbReference type="Proteomes" id="UP000184036"/>
    </source>
</evidence>
<proteinExistence type="predicted"/>
<keyword evidence="2" id="KW-1185">Reference proteome</keyword>
<evidence type="ECO:0000313" key="1">
    <source>
        <dbReference type="EMBL" id="SHF88919.1"/>
    </source>
</evidence>
<dbReference type="AlphaFoldDB" id="A0A1M5FBU5"/>
<sequence>MERCEIIDLSLLFFQILKKGLGEIRPLPNIFKIKAISRTTVFTTAYFDFSFQLFNV</sequence>
<protein>
    <submittedName>
        <fullName evidence="1">Uncharacterized protein</fullName>
    </submittedName>
</protein>
<organism evidence="1 2">
    <name type="scientific">Flavobacterium segetis</name>
    <dbReference type="NCBI Taxonomy" id="271157"/>
    <lineage>
        <taxon>Bacteria</taxon>
        <taxon>Pseudomonadati</taxon>
        <taxon>Bacteroidota</taxon>
        <taxon>Flavobacteriia</taxon>
        <taxon>Flavobacteriales</taxon>
        <taxon>Flavobacteriaceae</taxon>
        <taxon>Flavobacterium</taxon>
    </lineage>
</organism>
<accession>A0A1M5FBU5</accession>
<dbReference type="Proteomes" id="UP000184036">
    <property type="component" value="Unassembled WGS sequence"/>
</dbReference>
<name>A0A1M5FBU5_9FLAO</name>